<comment type="caution">
    <text evidence="2">The sequence shown here is derived from an EMBL/GenBank/DDBJ whole genome shotgun (WGS) entry which is preliminary data.</text>
</comment>
<dbReference type="AlphaFoldDB" id="A0AAV3ZQU1"/>
<feature type="domain" description="ISXO2-like transposase" evidence="1">
    <location>
        <begin position="2"/>
        <end position="150"/>
    </location>
</feature>
<reference evidence="2 3" key="1">
    <citation type="journal article" date="2021" name="Elife">
        <title>Chloroplast acquisition without the gene transfer in kleptoplastic sea slugs, Plakobranchus ocellatus.</title>
        <authorList>
            <person name="Maeda T."/>
            <person name="Takahashi S."/>
            <person name="Yoshida T."/>
            <person name="Shimamura S."/>
            <person name="Takaki Y."/>
            <person name="Nagai Y."/>
            <person name="Toyoda A."/>
            <person name="Suzuki Y."/>
            <person name="Arimoto A."/>
            <person name="Ishii H."/>
            <person name="Satoh N."/>
            <person name="Nishiyama T."/>
            <person name="Hasebe M."/>
            <person name="Maruyama T."/>
            <person name="Minagawa J."/>
            <person name="Obokata J."/>
            <person name="Shigenobu S."/>
        </authorList>
    </citation>
    <scope>NUCLEOTIDE SEQUENCE [LARGE SCALE GENOMIC DNA]</scope>
</reference>
<dbReference type="InterPro" id="IPR053164">
    <property type="entry name" value="IS1016-like_transposase"/>
</dbReference>
<gene>
    <name evidence="2" type="ORF">PoB_002333800</name>
</gene>
<organism evidence="2 3">
    <name type="scientific">Plakobranchus ocellatus</name>
    <dbReference type="NCBI Taxonomy" id="259542"/>
    <lineage>
        <taxon>Eukaryota</taxon>
        <taxon>Metazoa</taxon>
        <taxon>Spiralia</taxon>
        <taxon>Lophotrochozoa</taxon>
        <taxon>Mollusca</taxon>
        <taxon>Gastropoda</taxon>
        <taxon>Heterobranchia</taxon>
        <taxon>Euthyneura</taxon>
        <taxon>Panpulmonata</taxon>
        <taxon>Sacoglossa</taxon>
        <taxon>Placobranchoidea</taxon>
        <taxon>Plakobranchidae</taxon>
        <taxon>Plakobranchus</taxon>
    </lineage>
</organism>
<evidence type="ECO:0000313" key="3">
    <source>
        <dbReference type="Proteomes" id="UP000735302"/>
    </source>
</evidence>
<protein>
    <recommendedName>
        <fullName evidence="1">ISXO2-like transposase domain-containing protein</fullName>
    </recommendedName>
</protein>
<dbReference type="SMART" id="SM01126">
    <property type="entry name" value="DDE_Tnp_IS1595"/>
    <property type="match status" value="1"/>
</dbReference>
<name>A0AAV3ZQU1_9GAST</name>
<sequence>MDANGNPVVIEIDESKYFHRKYHRGQWREGHWVFVGIEHNTGKCFLAELPDRTAATLEPLIRHHILPSYHIICDDWPPYANIDQIGGGIHLHSVIVHQQHFVDPDDPDIHTKNIKNIWICTKRKLRRQFGTFLDLFSSYLHEFLLCIRFREEGMFLAMLRIIADNYSL</sequence>
<dbReference type="Pfam" id="PF12762">
    <property type="entry name" value="DDE_Tnp_IS1595"/>
    <property type="match status" value="1"/>
</dbReference>
<proteinExistence type="predicted"/>
<evidence type="ECO:0000259" key="1">
    <source>
        <dbReference type="SMART" id="SM01126"/>
    </source>
</evidence>
<dbReference type="PANTHER" id="PTHR47163">
    <property type="entry name" value="DDE_TNP_IS1595 DOMAIN-CONTAINING PROTEIN"/>
    <property type="match status" value="1"/>
</dbReference>
<dbReference type="Proteomes" id="UP000735302">
    <property type="component" value="Unassembled WGS sequence"/>
</dbReference>
<accession>A0AAV3ZQU1</accession>
<evidence type="ECO:0000313" key="2">
    <source>
        <dbReference type="EMBL" id="GFN96832.1"/>
    </source>
</evidence>
<keyword evidence="3" id="KW-1185">Reference proteome</keyword>
<dbReference type="InterPro" id="IPR024445">
    <property type="entry name" value="Tnp_ISXO2-like"/>
</dbReference>
<dbReference type="PANTHER" id="PTHR47163:SF2">
    <property type="entry name" value="SI:DKEY-17M8.2"/>
    <property type="match status" value="1"/>
</dbReference>
<dbReference type="EMBL" id="BLXT01002709">
    <property type="protein sequence ID" value="GFN96832.1"/>
    <property type="molecule type" value="Genomic_DNA"/>
</dbReference>